<dbReference type="AlphaFoldDB" id="A0AAU7JZW6"/>
<reference evidence="1" key="1">
    <citation type="submission" date="2024-05" db="EMBL/GenBank/DDBJ databases">
        <authorList>
            <person name="Kim S."/>
            <person name="Heo J."/>
            <person name="Choi H."/>
            <person name="Choi Y."/>
            <person name="Kwon S.-W."/>
            <person name="Kim Y."/>
        </authorList>
    </citation>
    <scope>NUCLEOTIDE SEQUENCE</scope>
    <source>
        <strain evidence="1">KACC 23699</strain>
    </source>
</reference>
<proteinExistence type="predicted"/>
<organism evidence="1">
    <name type="scientific">Pedococcus sp. KACC 23699</name>
    <dbReference type="NCBI Taxonomy" id="3149228"/>
    <lineage>
        <taxon>Bacteria</taxon>
        <taxon>Bacillati</taxon>
        <taxon>Actinomycetota</taxon>
        <taxon>Actinomycetes</taxon>
        <taxon>Micrococcales</taxon>
        <taxon>Intrasporangiaceae</taxon>
        <taxon>Pedococcus</taxon>
    </lineage>
</organism>
<sequence length="73" mass="7669">MIIDCQSCPVRDLHCDDCMVTAFLTPASAELALDAAERLAVTRFAAAGLVSAQEAAGVTARREPWAAHVRAVG</sequence>
<accession>A0AAU7JZW6</accession>
<protein>
    <submittedName>
        <fullName evidence="1">Uncharacterized protein</fullName>
    </submittedName>
</protein>
<dbReference type="RefSeq" id="WP_406833218.1">
    <property type="nucleotide sequence ID" value="NZ_CP157483.1"/>
</dbReference>
<dbReference type="EMBL" id="CP157483">
    <property type="protein sequence ID" value="XBO45725.1"/>
    <property type="molecule type" value="Genomic_DNA"/>
</dbReference>
<name>A0AAU7JZW6_9MICO</name>
<evidence type="ECO:0000313" key="1">
    <source>
        <dbReference type="EMBL" id="XBO45725.1"/>
    </source>
</evidence>
<gene>
    <name evidence="1" type="ORF">ABEG17_15680</name>
</gene>